<reference evidence="11 12" key="1">
    <citation type="journal article" date="2013" name="Antonie Van Leeuwenhoek">
        <title>Echinimonas agarilytica gen. nov., sp. nov., a new gammaproteobacterium isolated from the sea urchin Strongylocentrotus intermedius.</title>
        <authorList>
            <person name="Nedashkovskaya O.I."/>
            <person name="Stenkova A.M."/>
            <person name="Zhukova N.V."/>
            <person name="Van Trappen S."/>
            <person name="Lee J.S."/>
            <person name="Kim S.B."/>
        </authorList>
    </citation>
    <scope>NUCLEOTIDE SEQUENCE [LARGE SCALE GENOMIC DNA]</scope>
    <source>
        <strain evidence="11 12">KMM 6351</strain>
    </source>
</reference>
<comment type="pathway">
    <text evidence="9 10">Porphyrin-containing compound metabolism; protoheme biosynthesis; protoheme from protoporphyrin-IX: step 1/1.</text>
</comment>
<keyword evidence="3 9" id="KW-0479">Metal-binding</keyword>
<dbReference type="GO" id="GO:0006783">
    <property type="term" value="P:heme biosynthetic process"/>
    <property type="evidence" value="ECO:0007669"/>
    <property type="project" value="UniProtKB-UniRule"/>
</dbReference>
<feature type="binding site" evidence="9">
    <location>
        <position position="202"/>
    </location>
    <ligand>
        <name>Fe(2+)</name>
        <dbReference type="ChEBI" id="CHEBI:29033"/>
    </ligand>
</feature>
<dbReference type="EMBL" id="JAMQGP010000003">
    <property type="protein sequence ID" value="MCM2680006.1"/>
    <property type="molecule type" value="Genomic_DNA"/>
</dbReference>
<evidence type="ECO:0000256" key="2">
    <source>
        <dbReference type="ARBA" id="ARBA00022490"/>
    </source>
</evidence>
<keyword evidence="5 9" id="KW-0350">Heme biosynthesis</keyword>
<evidence type="ECO:0000313" key="12">
    <source>
        <dbReference type="Proteomes" id="UP001165393"/>
    </source>
</evidence>
<dbReference type="AlphaFoldDB" id="A0AA42B872"/>
<dbReference type="InterPro" id="IPR033644">
    <property type="entry name" value="Ferrochelatase_C"/>
</dbReference>
<comment type="caution">
    <text evidence="11">The sequence shown here is derived from an EMBL/GenBank/DDBJ whole genome shotgun (WGS) entry which is preliminary data.</text>
</comment>
<keyword evidence="4 9" id="KW-0408">Iron</keyword>
<proteinExistence type="inferred from homology"/>
<dbReference type="PANTHER" id="PTHR11108">
    <property type="entry name" value="FERROCHELATASE"/>
    <property type="match status" value="1"/>
</dbReference>
<evidence type="ECO:0000256" key="9">
    <source>
        <dbReference type="HAMAP-Rule" id="MF_00323"/>
    </source>
</evidence>
<accession>A0AA42B872</accession>
<dbReference type="Proteomes" id="UP001165393">
    <property type="component" value="Unassembled WGS sequence"/>
</dbReference>
<dbReference type="SUPFAM" id="SSF53800">
    <property type="entry name" value="Chelatase"/>
    <property type="match status" value="1"/>
</dbReference>
<dbReference type="CDD" id="cd00419">
    <property type="entry name" value="Ferrochelatase_C"/>
    <property type="match status" value="1"/>
</dbReference>
<dbReference type="PROSITE" id="PS00534">
    <property type="entry name" value="FERROCHELATASE"/>
    <property type="match status" value="1"/>
</dbReference>
<evidence type="ECO:0000313" key="11">
    <source>
        <dbReference type="EMBL" id="MCM2680006.1"/>
    </source>
</evidence>
<comment type="similarity">
    <text evidence="1 9 10">Belongs to the ferrochelatase family.</text>
</comment>
<dbReference type="CDD" id="cd03411">
    <property type="entry name" value="Ferrochelatase_N"/>
    <property type="match status" value="1"/>
</dbReference>
<evidence type="ECO:0000256" key="10">
    <source>
        <dbReference type="RuleBase" id="RU000607"/>
    </source>
</evidence>
<protein>
    <recommendedName>
        <fullName evidence="9 10">Ferrochelatase</fullName>
        <ecNumber evidence="9 10">4.98.1.1</ecNumber>
    </recommendedName>
    <alternativeName>
        <fullName evidence="9">Heme synthase</fullName>
    </alternativeName>
    <alternativeName>
        <fullName evidence="9">Protoheme ferro-lyase</fullName>
    </alternativeName>
</protein>
<dbReference type="Gene3D" id="3.40.50.1400">
    <property type="match status" value="2"/>
</dbReference>
<dbReference type="HAMAP" id="MF_00323">
    <property type="entry name" value="Ferrochelatase"/>
    <property type="match status" value="1"/>
</dbReference>
<dbReference type="InterPro" id="IPR033659">
    <property type="entry name" value="Ferrochelatase_N"/>
</dbReference>
<comment type="catalytic activity">
    <reaction evidence="9 10">
        <text>heme b + 2 H(+) = protoporphyrin IX + Fe(2+)</text>
        <dbReference type="Rhea" id="RHEA:22584"/>
        <dbReference type="ChEBI" id="CHEBI:15378"/>
        <dbReference type="ChEBI" id="CHEBI:29033"/>
        <dbReference type="ChEBI" id="CHEBI:57306"/>
        <dbReference type="ChEBI" id="CHEBI:60344"/>
        <dbReference type="EC" id="4.98.1.1"/>
    </reaction>
</comment>
<keyword evidence="12" id="KW-1185">Reference proteome</keyword>
<evidence type="ECO:0000256" key="4">
    <source>
        <dbReference type="ARBA" id="ARBA00023004"/>
    </source>
</evidence>
<evidence type="ECO:0000256" key="5">
    <source>
        <dbReference type="ARBA" id="ARBA00023133"/>
    </source>
</evidence>
<dbReference type="EC" id="4.98.1.1" evidence="9 10"/>
<evidence type="ECO:0000256" key="7">
    <source>
        <dbReference type="ARBA" id="ARBA00023244"/>
    </source>
</evidence>
<name>A0AA42B872_9GAMM</name>
<sequence length="331" mass="37354">MELKLKHEAYGVLLVNLGTPDAPTASAVRRYLKQFLSDRRVVDVPRAIWWPVLNGIILPIRSPKVAKAYASIWEEDSPLRSIGQQQAEQLASRLIMDQGLDCPVELAMTYGQPSIPDGIANLMNKGVKRIVVLPLYPQYSATTTGSVADAIANALRDIRHIPEIRMVPHYYDHHQYIKGLAGSVKMYWAQHGQPEKLMMSFHGIPQRYARLGDPYPDHCEATAKAVAKELNLRDDQWIQTYQSRFGREPWLQPYTDKTLEALPDKGVRSIDVICPAFASDCLETLEEIAEENRDIFMEAGGQQYRYIPALNAAPCHARLMSSLVSEQLKGW</sequence>
<evidence type="ECO:0000256" key="3">
    <source>
        <dbReference type="ARBA" id="ARBA00022723"/>
    </source>
</evidence>
<evidence type="ECO:0000256" key="1">
    <source>
        <dbReference type="ARBA" id="ARBA00007718"/>
    </source>
</evidence>
<feature type="binding site" evidence="9">
    <location>
        <position position="283"/>
    </location>
    <ligand>
        <name>Fe(2+)</name>
        <dbReference type="ChEBI" id="CHEBI:29033"/>
    </ligand>
</feature>
<comment type="catalytic activity">
    <reaction evidence="8">
        <text>Fe-coproporphyrin III + 2 H(+) = coproporphyrin III + Fe(2+)</text>
        <dbReference type="Rhea" id="RHEA:49572"/>
        <dbReference type="ChEBI" id="CHEBI:15378"/>
        <dbReference type="ChEBI" id="CHEBI:29033"/>
        <dbReference type="ChEBI" id="CHEBI:68438"/>
        <dbReference type="ChEBI" id="CHEBI:131725"/>
        <dbReference type="EC" id="4.99.1.9"/>
    </reaction>
    <physiologicalReaction direction="right-to-left" evidence="8">
        <dbReference type="Rhea" id="RHEA:49574"/>
    </physiologicalReaction>
</comment>
<dbReference type="PANTHER" id="PTHR11108:SF1">
    <property type="entry name" value="FERROCHELATASE, MITOCHONDRIAL"/>
    <property type="match status" value="1"/>
</dbReference>
<dbReference type="Pfam" id="PF00762">
    <property type="entry name" value="Ferrochelatase"/>
    <property type="match status" value="1"/>
</dbReference>
<dbReference type="GO" id="GO:0004325">
    <property type="term" value="F:ferrochelatase activity"/>
    <property type="evidence" value="ECO:0007669"/>
    <property type="project" value="UniProtKB-UniRule"/>
</dbReference>
<dbReference type="RefSeq" id="WP_251261414.1">
    <property type="nucleotide sequence ID" value="NZ_JAMQGP010000003.1"/>
</dbReference>
<dbReference type="NCBIfam" id="TIGR00109">
    <property type="entry name" value="hemH"/>
    <property type="match status" value="1"/>
</dbReference>
<dbReference type="GO" id="GO:0005737">
    <property type="term" value="C:cytoplasm"/>
    <property type="evidence" value="ECO:0007669"/>
    <property type="project" value="UniProtKB-SubCell"/>
</dbReference>
<organism evidence="11 12">
    <name type="scientific">Echinimonas agarilytica</name>
    <dbReference type="NCBI Taxonomy" id="1215918"/>
    <lineage>
        <taxon>Bacteria</taxon>
        <taxon>Pseudomonadati</taxon>
        <taxon>Pseudomonadota</taxon>
        <taxon>Gammaproteobacteria</taxon>
        <taxon>Alteromonadales</taxon>
        <taxon>Echinimonadaceae</taxon>
        <taxon>Echinimonas</taxon>
    </lineage>
</organism>
<gene>
    <name evidence="9 11" type="primary">hemH</name>
    <name evidence="11" type="ORF">NAF29_10045</name>
</gene>
<comment type="function">
    <text evidence="9 10">Catalyzes the ferrous insertion into protoporphyrin IX.</text>
</comment>
<keyword evidence="6 9" id="KW-0456">Lyase</keyword>
<evidence type="ECO:0000256" key="6">
    <source>
        <dbReference type="ARBA" id="ARBA00023239"/>
    </source>
</evidence>
<dbReference type="GO" id="GO:0046872">
    <property type="term" value="F:metal ion binding"/>
    <property type="evidence" value="ECO:0007669"/>
    <property type="project" value="UniProtKB-KW"/>
</dbReference>
<keyword evidence="2 9" id="KW-0963">Cytoplasm</keyword>
<dbReference type="InterPro" id="IPR019772">
    <property type="entry name" value="Ferrochelatase_AS"/>
</dbReference>
<dbReference type="InterPro" id="IPR001015">
    <property type="entry name" value="Ferrochelatase"/>
</dbReference>
<keyword evidence="7 9" id="KW-0627">Porphyrin biosynthesis</keyword>
<evidence type="ECO:0000256" key="8">
    <source>
        <dbReference type="ARBA" id="ARBA00024536"/>
    </source>
</evidence>
<dbReference type="FunFam" id="3.40.50.1400:FF:000002">
    <property type="entry name" value="Ferrochelatase"/>
    <property type="match status" value="1"/>
</dbReference>
<comment type="subcellular location">
    <subcellularLocation>
        <location evidence="9 10">Cytoplasm</location>
    </subcellularLocation>
</comment>